<reference evidence="7 8" key="1">
    <citation type="submission" date="2017-07" db="EMBL/GenBank/DDBJ databases">
        <title>Leptospira spp. isolated from tropical soils.</title>
        <authorList>
            <person name="Thibeaux R."/>
            <person name="Iraola G."/>
            <person name="Ferres I."/>
            <person name="Bierque E."/>
            <person name="Girault D."/>
            <person name="Soupe-Gilbert M.-E."/>
            <person name="Picardeau M."/>
            <person name="Goarant C."/>
        </authorList>
    </citation>
    <scope>NUCLEOTIDE SEQUENCE [LARGE SCALE GENOMIC DNA]</scope>
    <source>
        <strain evidence="6 8">FH1-B-B1</strain>
        <strain evidence="5 7">FH1-B-C1</strain>
    </source>
</reference>
<dbReference type="GO" id="GO:0030267">
    <property type="term" value="F:glyoxylate reductase (NADPH) activity"/>
    <property type="evidence" value="ECO:0007669"/>
    <property type="project" value="TreeGrafter"/>
</dbReference>
<dbReference type="Proteomes" id="UP000231962">
    <property type="component" value="Unassembled WGS sequence"/>
</dbReference>
<evidence type="ECO:0000313" key="8">
    <source>
        <dbReference type="Proteomes" id="UP000231990"/>
    </source>
</evidence>
<sequence>MPRVLEFTPRTKELEKYRKISVTSATFSRHAQLVSELRATFPSAIIQLNSEGRQLSGVDLYEFLSDSDAAIVGLERISRELLDSLDKLKSISKFGVGLDNIDTGRCSELGIHLGWTGGVNRRSVSELSLAFLLGLSRNVFFSGYSLKSGTWNKNGGRTLSGRTVGIVGFGFIGEDLARLLQPFHCKLLVADIVDKSFVAPLYGGKQVSLEELLRGSDFVTLHVPLTELTRTIINSHTLSLMRSDAFLINTARGPLVNEEDLKNALKIGAGLAEGKGIAGAALDVFNMEPPEDAELLALPNLMVTPHIGGNAAEAVLAMGQSAIFGLSKIA</sequence>
<dbReference type="InterPro" id="IPR006139">
    <property type="entry name" value="D-isomer_2_OHA_DH_cat_dom"/>
</dbReference>
<dbReference type="PROSITE" id="PS00671">
    <property type="entry name" value="D_2_HYDROXYACID_DH_3"/>
    <property type="match status" value="1"/>
</dbReference>
<accession>A0A2M9ZLG7</accession>
<dbReference type="PROSITE" id="PS00670">
    <property type="entry name" value="D_2_HYDROXYACID_DH_2"/>
    <property type="match status" value="1"/>
</dbReference>
<dbReference type="RefSeq" id="WP_100713347.1">
    <property type="nucleotide sequence ID" value="NZ_NPDZ01000007.1"/>
</dbReference>
<dbReference type="EMBL" id="NPDZ01000007">
    <property type="protein sequence ID" value="PJZ72932.1"/>
    <property type="molecule type" value="Genomic_DNA"/>
</dbReference>
<evidence type="ECO:0000313" key="7">
    <source>
        <dbReference type="Proteomes" id="UP000231962"/>
    </source>
</evidence>
<dbReference type="PANTHER" id="PTHR10996">
    <property type="entry name" value="2-HYDROXYACID DEHYDROGENASE-RELATED"/>
    <property type="match status" value="1"/>
</dbReference>
<dbReference type="Proteomes" id="UP000231990">
    <property type="component" value="Unassembled WGS sequence"/>
</dbReference>
<evidence type="ECO:0000256" key="1">
    <source>
        <dbReference type="ARBA" id="ARBA00023002"/>
    </source>
</evidence>
<dbReference type="InterPro" id="IPR050223">
    <property type="entry name" value="D-isomer_2-hydroxyacid_DH"/>
</dbReference>
<evidence type="ECO:0000259" key="3">
    <source>
        <dbReference type="Pfam" id="PF00389"/>
    </source>
</evidence>
<dbReference type="AlphaFoldDB" id="A0A2M9ZLG7"/>
<dbReference type="PANTHER" id="PTHR10996:SF283">
    <property type="entry name" value="GLYOXYLATE_HYDROXYPYRUVATE REDUCTASE B"/>
    <property type="match status" value="1"/>
</dbReference>
<dbReference type="InterPro" id="IPR006140">
    <property type="entry name" value="D-isomer_DH_NAD-bd"/>
</dbReference>
<dbReference type="Pfam" id="PF00389">
    <property type="entry name" value="2-Hacid_dh"/>
    <property type="match status" value="1"/>
</dbReference>
<evidence type="ECO:0000256" key="2">
    <source>
        <dbReference type="RuleBase" id="RU003719"/>
    </source>
</evidence>
<evidence type="ECO:0000259" key="4">
    <source>
        <dbReference type="Pfam" id="PF02826"/>
    </source>
</evidence>
<comment type="caution">
    <text evidence="6">The sequence shown here is derived from an EMBL/GenBank/DDBJ whole genome shotgun (WGS) entry which is preliminary data.</text>
</comment>
<organism evidence="6 8">
    <name type="scientific">Leptospira perolatii</name>
    <dbReference type="NCBI Taxonomy" id="2023191"/>
    <lineage>
        <taxon>Bacteria</taxon>
        <taxon>Pseudomonadati</taxon>
        <taxon>Spirochaetota</taxon>
        <taxon>Spirochaetia</taxon>
        <taxon>Leptospirales</taxon>
        <taxon>Leptospiraceae</taxon>
        <taxon>Leptospira</taxon>
    </lineage>
</organism>
<feature type="domain" description="D-isomer specific 2-hydroxyacid dehydrogenase NAD-binding" evidence="4">
    <location>
        <begin position="129"/>
        <end position="308"/>
    </location>
</feature>
<dbReference type="EMBL" id="NPDY01000004">
    <property type="protein sequence ID" value="PJZ70385.1"/>
    <property type="molecule type" value="Genomic_DNA"/>
</dbReference>
<comment type="similarity">
    <text evidence="2">Belongs to the D-isomer specific 2-hydroxyacid dehydrogenase family.</text>
</comment>
<dbReference type="GO" id="GO:0051287">
    <property type="term" value="F:NAD binding"/>
    <property type="evidence" value="ECO:0007669"/>
    <property type="project" value="InterPro"/>
</dbReference>
<dbReference type="GO" id="GO:0005829">
    <property type="term" value="C:cytosol"/>
    <property type="evidence" value="ECO:0007669"/>
    <property type="project" value="TreeGrafter"/>
</dbReference>
<dbReference type="GO" id="GO:0016618">
    <property type="term" value="F:hydroxypyruvate reductase [NAD(P)H] activity"/>
    <property type="evidence" value="ECO:0007669"/>
    <property type="project" value="TreeGrafter"/>
</dbReference>
<dbReference type="SUPFAM" id="SSF51735">
    <property type="entry name" value="NAD(P)-binding Rossmann-fold domains"/>
    <property type="match status" value="1"/>
</dbReference>
<keyword evidence="1 2" id="KW-0560">Oxidoreductase</keyword>
<proteinExistence type="inferred from homology"/>
<evidence type="ECO:0000313" key="5">
    <source>
        <dbReference type="EMBL" id="PJZ70385.1"/>
    </source>
</evidence>
<protein>
    <recommendedName>
        <fullName evidence="9">Hydroxyacid dehydrogenase</fullName>
    </recommendedName>
</protein>
<dbReference type="Gene3D" id="3.40.50.720">
    <property type="entry name" value="NAD(P)-binding Rossmann-like Domain"/>
    <property type="match status" value="2"/>
</dbReference>
<dbReference type="CDD" id="cd12172">
    <property type="entry name" value="PGDH_like_2"/>
    <property type="match status" value="1"/>
</dbReference>
<dbReference type="OrthoDB" id="9805416at2"/>
<name>A0A2M9ZLG7_9LEPT</name>
<feature type="domain" description="D-isomer specific 2-hydroxyacid dehydrogenase catalytic" evidence="3">
    <location>
        <begin position="55"/>
        <end position="322"/>
    </location>
</feature>
<keyword evidence="7" id="KW-1185">Reference proteome</keyword>
<dbReference type="Pfam" id="PF02826">
    <property type="entry name" value="2-Hacid_dh_C"/>
    <property type="match status" value="1"/>
</dbReference>
<dbReference type="InterPro" id="IPR036291">
    <property type="entry name" value="NAD(P)-bd_dom_sf"/>
</dbReference>
<dbReference type="SUPFAM" id="SSF52283">
    <property type="entry name" value="Formate/glycerate dehydrogenase catalytic domain-like"/>
    <property type="match status" value="1"/>
</dbReference>
<evidence type="ECO:0008006" key="9">
    <source>
        <dbReference type="Google" id="ProtNLM"/>
    </source>
</evidence>
<dbReference type="InterPro" id="IPR029753">
    <property type="entry name" value="D-isomer_DH_CS"/>
</dbReference>
<gene>
    <name evidence="5" type="ORF">CH360_06830</name>
    <name evidence="6" type="ORF">CH373_12140</name>
</gene>
<evidence type="ECO:0000313" key="6">
    <source>
        <dbReference type="EMBL" id="PJZ72932.1"/>
    </source>
</evidence>